<reference evidence="1" key="1">
    <citation type="journal article" date="2021" name="Proc. Natl. Acad. Sci. U.S.A.">
        <title>A Catalog of Tens of Thousands of Viruses from Human Metagenomes Reveals Hidden Associations with Chronic Diseases.</title>
        <authorList>
            <person name="Tisza M.J."/>
            <person name="Buck C.B."/>
        </authorList>
    </citation>
    <scope>NUCLEOTIDE SEQUENCE</scope>
    <source>
        <strain evidence="1">Ctzjp2</strain>
    </source>
</reference>
<accession>A0A8S5QP52</accession>
<sequence>MKKLFGWIWSNKKQETETYVVPQWESYTAKTERFNADHGLPLDQLVG</sequence>
<name>A0A8S5QP52_9CAUD</name>
<dbReference type="EMBL" id="BK015693">
    <property type="protein sequence ID" value="DAE20396.1"/>
    <property type="molecule type" value="Genomic_DNA"/>
</dbReference>
<proteinExistence type="predicted"/>
<organism evidence="1">
    <name type="scientific">Siphoviridae sp. ctzjp2</name>
    <dbReference type="NCBI Taxonomy" id="2826532"/>
    <lineage>
        <taxon>Viruses</taxon>
        <taxon>Duplodnaviria</taxon>
        <taxon>Heunggongvirae</taxon>
        <taxon>Uroviricota</taxon>
        <taxon>Caudoviricetes</taxon>
    </lineage>
</organism>
<protein>
    <submittedName>
        <fullName evidence="1">Uncharacterized protein</fullName>
    </submittedName>
</protein>
<evidence type="ECO:0000313" key="1">
    <source>
        <dbReference type="EMBL" id="DAE20396.1"/>
    </source>
</evidence>